<dbReference type="Gene3D" id="1.25.10.10">
    <property type="entry name" value="Leucine-rich Repeat Variant"/>
    <property type="match status" value="1"/>
</dbReference>
<evidence type="ECO:0000313" key="1">
    <source>
        <dbReference type="EMBL" id="KAA2222663.1"/>
    </source>
</evidence>
<sequence length="161" mass="19067">MQNLQEQYNELNDWDRVEFLRKIEFEDDPSKWELLDHIIQDEEDYDLARIEALKILEIAEIQGHIKDKIMKTLIGVIESTEDYDVRNYATSAIVNFVEYSQIRIVARNLVLNIDEDIDIRYNAFDVIKKISDIDERNEVLKRLLDDTDFQKSAQRVLTEGS</sequence>
<dbReference type="SUPFAM" id="SSF48371">
    <property type="entry name" value="ARM repeat"/>
    <property type="match status" value="1"/>
</dbReference>
<dbReference type="OrthoDB" id="1150018at2"/>
<proteinExistence type="predicted"/>
<comment type="caution">
    <text evidence="1">The sequence shown here is derived from an EMBL/GenBank/DDBJ whole genome shotgun (WGS) entry which is preliminary data.</text>
</comment>
<organism evidence="1 2">
    <name type="scientific">Chryseobacterium sediminis</name>
    <dbReference type="NCBI Taxonomy" id="1679494"/>
    <lineage>
        <taxon>Bacteria</taxon>
        <taxon>Pseudomonadati</taxon>
        <taxon>Bacteroidota</taxon>
        <taxon>Flavobacteriia</taxon>
        <taxon>Flavobacteriales</taxon>
        <taxon>Weeksellaceae</taxon>
        <taxon>Chryseobacterium group</taxon>
        <taxon>Chryseobacterium</taxon>
    </lineage>
</organism>
<gene>
    <name evidence="1" type="ORF">FW780_00250</name>
</gene>
<evidence type="ECO:0008006" key="3">
    <source>
        <dbReference type="Google" id="ProtNLM"/>
    </source>
</evidence>
<reference evidence="1 2" key="1">
    <citation type="journal article" date="2015" name="Int. J. Syst. Evol. Microbiol.">
        <title>Chryseobacterium sediminis sp. nov., isolated from a river sediment.</title>
        <authorList>
            <person name="Kampfer P."/>
            <person name="Busse H.J."/>
            <person name="McInroy J.A."/>
            <person name="Glaeser S.P."/>
        </authorList>
    </citation>
    <scope>NUCLEOTIDE SEQUENCE [LARGE SCALE GENOMIC DNA]</scope>
    <source>
        <strain evidence="1 2">IMT-174</strain>
    </source>
</reference>
<protein>
    <recommendedName>
        <fullName evidence="3">HEAT repeat domain-containing protein</fullName>
    </recommendedName>
</protein>
<dbReference type="InterPro" id="IPR011989">
    <property type="entry name" value="ARM-like"/>
</dbReference>
<accession>A0A5B2U8A6</accession>
<name>A0A5B2U8A6_9FLAO</name>
<dbReference type="AlphaFoldDB" id="A0A5B2U8A6"/>
<dbReference type="InterPro" id="IPR016024">
    <property type="entry name" value="ARM-type_fold"/>
</dbReference>
<dbReference type="Proteomes" id="UP000323082">
    <property type="component" value="Unassembled WGS sequence"/>
</dbReference>
<dbReference type="EMBL" id="VUNZ01000001">
    <property type="protein sequence ID" value="KAA2222663.1"/>
    <property type="molecule type" value="Genomic_DNA"/>
</dbReference>
<dbReference type="RefSeq" id="WP_149831671.1">
    <property type="nucleotide sequence ID" value="NZ_VUNZ01000001.1"/>
</dbReference>
<evidence type="ECO:0000313" key="2">
    <source>
        <dbReference type="Proteomes" id="UP000323082"/>
    </source>
</evidence>